<sequence length="816" mass="91168">MKKEENISPTPLAKSFQLVNNLSDLEQGRFYTINKDGSFVKKVDGIQSIPGKDSPEGTSEDYLINDNTPLNKFKKFLFSTYGLVILVTLIILTGIALGLIPVFLNKSNNLETLVITENNYQITNTDFVTTESETILSSTTTTTTTKTTSTTTTSSTTILSTELTSQEVTTEILTTFTTTITIPTTIQEATTNPLEVFTTFVETTPEETTILEIQETTIEQIVTTEKSCEIDLNPKSLIPSDYNYNSCPSSSIYNPKFLSLTDSYNFNYPINQIIVCTESKLDLKCPSNQVLHIYSAYYGIQPDTNTYTCNKKSTNHEICYFDLTFSNLTTICEQQNSCEINVNVGSFGDPCINSKNKQLFIQYQCIDNDNYNLISSCELNTNKSSICPQITNGQYEKINCNSNPFTIECPDDQVIKILCAFYGLDPNLRCPGTFYYGSPSACYSKQSYNLVYENCNGKQNCTFSDDTNTKYDIGFNEVCPGYLNMLLIQWECVSTQVTTEAPQTTKSTLPICNSTPSINGTCDTSYSPYVPQALNNSTKTYFSYPIYQQIVCQGSTLILVCPADTVIHIYAGYFGIQEYTKSSICTPDYETPFMLYLAESFTIINSTCESKNKCSLRAFPLSMGGTDLNSAFYKQLVVQYQCVNPIVLENEINKCEINKEIPLICPKLSRNTGINEITVCEGNPLSISCSTGRIQVQCAFYGIHPSLTTCDVPSLAYKPVCYFSSSFTKMSDLCNFRSTCSIAAAGSNTFQPDPCNGLKKALYVQWRYSDYYLNANAPPLLKEQLVKNDTRNLKYDFRNKDQIIECGSRTKSGEKN</sequence>
<dbReference type="GO" id="GO:0030246">
    <property type="term" value="F:carbohydrate binding"/>
    <property type="evidence" value="ECO:0007669"/>
    <property type="project" value="InterPro"/>
</dbReference>
<dbReference type="InterPro" id="IPR043159">
    <property type="entry name" value="Lectin_gal-bd_sf"/>
</dbReference>
<keyword evidence="4" id="KW-1185">Reference proteome</keyword>
<dbReference type="AlphaFoldDB" id="A0A813QQ56"/>
<feature type="domain" description="SUEL-type lectin" evidence="2">
    <location>
        <begin position="399"/>
        <end position="493"/>
    </location>
</feature>
<feature type="domain" description="SUEL-type lectin" evidence="2">
    <location>
        <begin position="679"/>
        <end position="769"/>
    </location>
</feature>
<dbReference type="Gene3D" id="2.60.120.740">
    <property type="match status" value="4"/>
</dbReference>
<keyword evidence="1" id="KW-0812">Transmembrane</keyword>
<protein>
    <recommendedName>
        <fullName evidence="2">SUEL-type lectin domain-containing protein</fullName>
    </recommendedName>
</protein>
<feature type="domain" description="SUEL-type lectin" evidence="2">
    <location>
        <begin position="275"/>
        <end position="366"/>
    </location>
</feature>
<dbReference type="InterPro" id="IPR000922">
    <property type="entry name" value="Lectin_gal-bd_dom"/>
</dbReference>
<feature type="domain" description="SUEL-type lectin" evidence="2">
    <location>
        <begin position="551"/>
        <end position="643"/>
    </location>
</feature>
<keyword evidence="1" id="KW-1133">Transmembrane helix</keyword>
<dbReference type="CDD" id="cd22823">
    <property type="entry name" value="Gal_Rha_Lectin"/>
    <property type="match status" value="4"/>
</dbReference>
<name>A0A813QQ56_9BILA</name>
<proteinExistence type="predicted"/>
<dbReference type="Pfam" id="PF02140">
    <property type="entry name" value="SUEL_Lectin"/>
    <property type="match status" value="3"/>
</dbReference>
<keyword evidence="1" id="KW-0472">Membrane</keyword>
<dbReference type="EMBL" id="CAJNOC010000510">
    <property type="protein sequence ID" value="CAF0770156.1"/>
    <property type="molecule type" value="Genomic_DNA"/>
</dbReference>
<accession>A0A813QQ56</accession>
<evidence type="ECO:0000259" key="2">
    <source>
        <dbReference type="PROSITE" id="PS50228"/>
    </source>
</evidence>
<evidence type="ECO:0000313" key="4">
    <source>
        <dbReference type="Proteomes" id="UP000663879"/>
    </source>
</evidence>
<gene>
    <name evidence="3" type="ORF">OXX778_LOCUS4906</name>
</gene>
<dbReference type="PANTHER" id="PTHR46780">
    <property type="entry name" value="PROTEIN EVA-1"/>
    <property type="match status" value="1"/>
</dbReference>
<comment type="caution">
    <text evidence="3">The sequence shown here is derived from an EMBL/GenBank/DDBJ whole genome shotgun (WGS) entry which is preliminary data.</text>
</comment>
<dbReference type="Proteomes" id="UP000663879">
    <property type="component" value="Unassembled WGS sequence"/>
</dbReference>
<reference evidence="3" key="1">
    <citation type="submission" date="2021-02" db="EMBL/GenBank/DDBJ databases">
        <authorList>
            <person name="Nowell W R."/>
        </authorList>
    </citation>
    <scope>NUCLEOTIDE SEQUENCE</scope>
    <source>
        <strain evidence="3">Ploen Becks lab</strain>
    </source>
</reference>
<organism evidence="3 4">
    <name type="scientific">Brachionus calyciflorus</name>
    <dbReference type="NCBI Taxonomy" id="104777"/>
    <lineage>
        <taxon>Eukaryota</taxon>
        <taxon>Metazoa</taxon>
        <taxon>Spiralia</taxon>
        <taxon>Gnathifera</taxon>
        <taxon>Rotifera</taxon>
        <taxon>Eurotatoria</taxon>
        <taxon>Monogononta</taxon>
        <taxon>Pseudotrocha</taxon>
        <taxon>Ploima</taxon>
        <taxon>Brachionidae</taxon>
        <taxon>Brachionus</taxon>
    </lineage>
</organism>
<dbReference type="PROSITE" id="PS50228">
    <property type="entry name" value="SUEL_LECTIN"/>
    <property type="match status" value="4"/>
</dbReference>
<evidence type="ECO:0000256" key="1">
    <source>
        <dbReference type="SAM" id="Phobius"/>
    </source>
</evidence>
<dbReference type="OrthoDB" id="1100386at2759"/>
<feature type="transmembrane region" description="Helical" evidence="1">
    <location>
        <begin position="81"/>
        <end position="104"/>
    </location>
</feature>
<evidence type="ECO:0000313" key="3">
    <source>
        <dbReference type="EMBL" id="CAF0770156.1"/>
    </source>
</evidence>